<dbReference type="PANTHER" id="PTHR33237:SF21">
    <property type="entry name" value="TRANSMEMBRANE PROTEIN"/>
    <property type="match status" value="1"/>
</dbReference>
<gene>
    <name evidence="2" type="ORF">KC19_3G040600</name>
</gene>
<feature type="region of interest" description="Disordered" evidence="1">
    <location>
        <begin position="15"/>
        <end position="54"/>
    </location>
</feature>
<evidence type="ECO:0000313" key="2">
    <source>
        <dbReference type="EMBL" id="KAG0582184.1"/>
    </source>
</evidence>
<evidence type="ECO:0000313" key="3">
    <source>
        <dbReference type="Proteomes" id="UP000822688"/>
    </source>
</evidence>
<reference evidence="2" key="1">
    <citation type="submission" date="2020-06" db="EMBL/GenBank/DDBJ databases">
        <title>WGS assembly of Ceratodon purpureus strain R40.</title>
        <authorList>
            <person name="Carey S.B."/>
            <person name="Jenkins J."/>
            <person name="Shu S."/>
            <person name="Lovell J.T."/>
            <person name="Sreedasyam A."/>
            <person name="Maumus F."/>
            <person name="Tiley G.P."/>
            <person name="Fernandez-Pozo N."/>
            <person name="Barry K."/>
            <person name="Chen C."/>
            <person name="Wang M."/>
            <person name="Lipzen A."/>
            <person name="Daum C."/>
            <person name="Saski C.A."/>
            <person name="Payton A.C."/>
            <person name="Mcbreen J.C."/>
            <person name="Conrad R.E."/>
            <person name="Kollar L.M."/>
            <person name="Olsson S."/>
            <person name="Huttunen S."/>
            <person name="Landis J.B."/>
            <person name="Wickett N.J."/>
            <person name="Johnson M.G."/>
            <person name="Rensing S.A."/>
            <person name="Grimwood J."/>
            <person name="Schmutz J."/>
            <person name="Mcdaniel S.F."/>
        </authorList>
    </citation>
    <scope>NUCLEOTIDE SEQUENCE</scope>
    <source>
        <strain evidence="2">R40</strain>
    </source>
</reference>
<dbReference type="Proteomes" id="UP000822688">
    <property type="component" value="Chromosome 3"/>
</dbReference>
<accession>A0A8T0IEK4</accession>
<dbReference type="AlphaFoldDB" id="A0A8T0IEK4"/>
<organism evidence="2 3">
    <name type="scientific">Ceratodon purpureus</name>
    <name type="common">Fire moss</name>
    <name type="synonym">Dicranum purpureum</name>
    <dbReference type="NCBI Taxonomy" id="3225"/>
    <lineage>
        <taxon>Eukaryota</taxon>
        <taxon>Viridiplantae</taxon>
        <taxon>Streptophyta</taxon>
        <taxon>Embryophyta</taxon>
        <taxon>Bryophyta</taxon>
        <taxon>Bryophytina</taxon>
        <taxon>Bryopsida</taxon>
        <taxon>Dicranidae</taxon>
        <taxon>Pseudoditrichales</taxon>
        <taxon>Ditrichaceae</taxon>
        <taxon>Ceratodon</taxon>
    </lineage>
</organism>
<comment type="caution">
    <text evidence="2">The sequence shown here is derived from an EMBL/GenBank/DDBJ whole genome shotgun (WGS) entry which is preliminary data.</text>
</comment>
<proteinExistence type="predicted"/>
<protein>
    <submittedName>
        <fullName evidence="2">Uncharacterized protein</fullName>
    </submittedName>
</protein>
<evidence type="ECO:0000256" key="1">
    <source>
        <dbReference type="SAM" id="MobiDB-lite"/>
    </source>
</evidence>
<sequence>MGMCAMYSFKYGRRPMLPLEDGEDHDSPRSGTSSSDGSAILGTKGWRETKRGANQYDQHPALWKRTIPKGRRCEPLDFSGLILYDEHGNRLHHFTPNPYPRDRPDQVDVA</sequence>
<name>A0A8T0IEK4_CERPU</name>
<dbReference type="PANTHER" id="PTHR33237">
    <property type="entry name" value="F2P16.13 PROTEIN-RELATED"/>
    <property type="match status" value="1"/>
</dbReference>
<dbReference type="OrthoDB" id="755532at2759"/>
<dbReference type="EMBL" id="CM026423">
    <property type="protein sequence ID" value="KAG0582184.1"/>
    <property type="molecule type" value="Genomic_DNA"/>
</dbReference>
<keyword evidence="3" id="KW-1185">Reference proteome</keyword>
<feature type="compositionally biased region" description="Low complexity" evidence="1">
    <location>
        <begin position="29"/>
        <end position="38"/>
    </location>
</feature>